<feature type="compositionally biased region" description="Gly residues" evidence="2">
    <location>
        <begin position="318"/>
        <end position="329"/>
    </location>
</feature>
<sequence>MAETRDPFGDDRTMINGADRLPAGHALPGAEGVRPGDSPVYNEGGEVRGGTGAAGTGGAAGTDPDATRAEIEQTRARMSETIDEIEEQLLRKKQTLEEKLDVKAQVRERLAPVRERLAPIQEQVYRRPLAIFGGVFGAGLVLGYLTGDDDDDDGRGRSYDADYGGGTDKRARRWEEQSRRLMKQNSEQEEELRRLRARLEIAERRAAAEAAGEETRTGWRRSLGSAIGGVFGTLLGQMRGGREDEYDVEVEVRTTETVYSPSTSYETGSYPRRAGTGYSEGEYGYTGGPYGGGDYPQRGFSQGAHYDRGLQDDEFGPTGYGTGEQGFGGYRSSLDRPEG</sequence>
<gene>
    <name evidence="3" type="ORF">AVDCRST_MAG68-575</name>
</gene>
<proteinExistence type="predicted"/>
<dbReference type="InterPro" id="IPR022062">
    <property type="entry name" value="DUF3618"/>
</dbReference>
<evidence type="ECO:0000256" key="1">
    <source>
        <dbReference type="SAM" id="Coils"/>
    </source>
</evidence>
<dbReference type="AlphaFoldDB" id="A0A6J4KCX2"/>
<accession>A0A6J4KCX2</accession>
<evidence type="ECO:0000313" key="3">
    <source>
        <dbReference type="EMBL" id="CAA9302500.1"/>
    </source>
</evidence>
<feature type="compositionally biased region" description="Gly residues" evidence="2">
    <location>
        <begin position="47"/>
        <end position="60"/>
    </location>
</feature>
<feature type="compositionally biased region" description="Basic and acidic residues" evidence="2">
    <location>
        <begin position="1"/>
        <end position="13"/>
    </location>
</feature>
<feature type="coiled-coil region" evidence="1">
    <location>
        <begin position="68"/>
        <end position="102"/>
    </location>
</feature>
<protein>
    <recommendedName>
        <fullName evidence="4">DUF3618 domain-containing protein</fullName>
    </recommendedName>
</protein>
<name>A0A6J4KCX2_9BACT</name>
<keyword evidence="1" id="KW-0175">Coiled coil</keyword>
<evidence type="ECO:0008006" key="4">
    <source>
        <dbReference type="Google" id="ProtNLM"/>
    </source>
</evidence>
<organism evidence="3">
    <name type="scientific">uncultured Gemmatimonadota bacterium</name>
    <dbReference type="NCBI Taxonomy" id="203437"/>
    <lineage>
        <taxon>Bacteria</taxon>
        <taxon>Pseudomonadati</taxon>
        <taxon>Gemmatimonadota</taxon>
        <taxon>environmental samples</taxon>
    </lineage>
</organism>
<feature type="region of interest" description="Disordered" evidence="2">
    <location>
        <begin position="1"/>
        <end position="66"/>
    </location>
</feature>
<reference evidence="3" key="1">
    <citation type="submission" date="2020-02" db="EMBL/GenBank/DDBJ databases">
        <authorList>
            <person name="Meier V. D."/>
        </authorList>
    </citation>
    <scope>NUCLEOTIDE SEQUENCE</scope>
    <source>
        <strain evidence="3">AVDCRST_MAG68</strain>
    </source>
</reference>
<feature type="coiled-coil region" evidence="1">
    <location>
        <begin position="171"/>
        <end position="205"/>
    </location>
</feature>
<dbReference type="Pfam" id="PF12277">
    <property type="entry name" value="DUF3618"/>
    <property type="match status" value="1"/>
</dbReference>
<evidence type="ECO:0000256" key="2">
    <source>
        <dbReference type="SAM" id="MobiDB-lite"/>
    </source>
</evidence>
<dbReference type="EMBL" id="CADCTW010000032">
    <property type="protein sequence ID" value="CAA9302500.1"/>
    <property type="molecule type" value="Genomic_DNA"/>
</dbReference>
<feature type="region of interest" description="Disordered" evidence="2">
    <location>
        <begin position="288"/>
        <end position="339"/>
    </location>
</feature>